<accession>A0A2P2QQ37</accession>
<dbReference type="AlphaFoldDB" id="A0A2P2QQ37"/>
<reference evidence="1" key="1">
    <citation type="submission" date="2018-02" db="EMBL/GenBank/DDBJ databases">
        <title>Rhizophora mucronata_Transcriptome.</title>
        <authorList>
            <person name="Meera S.P."/>
            <person name="Sreeshan A."/>
            <person name="Augustine A."/>
        </authorList>
    </citation>
    <scope>NUCLEOTIDE SEQUENCE</scope>
    <source>
        <tissue evidence="1">Leaf</tissue>
    </source>
</reference>
<dbReference type="EMBL" id="GGEC01088609">
    <property type="protein sequence ID" value="MBX69093.1"/>
    <property type="molecule type" value="Transcribed_RNA"/>
</dbReference>
<organism evidence="1">
    <name type="scientific">Rhizophora mucronata</name>
    <name type="common">Asiatic mangrove</name>
    <dbReference type="NCBI Taxonomy" id="61149"/>
    <lineage>
        <taxon>Eukaryota</taxon>
        <taxon>Viridiplantae</taxon>
        <taxon>Streptophyta</taxon>
        <taxon>Embryophyta</taxon>
        <taxon>Tracheophyta</taxon>
        <taxon>Spermatophyta</taxon>
        <taxon>Magnoliopsida</taxon>
        <taxon>eudicotyledons</taxon>
        <taxon>Gunneridae</taxon>
        <taxon>Pentapetalae</taxon>
        <taxon>rosids</taxon>
        <taxon>fabids</taxon>
        <taxon>Malpighiales</taxon>
        <taxon>Rhizophoraceae</taxon>
        <taxon>Rhizophora</taxon>
    </lineage>
</organism>
<sequence length="70" mass="7896">MFMERRRDKQKEGFLFFPPLSSLLRHGRGTAISPSKVQMAKNSNLPLKDLGISIINRGFSWTVSTKAQAC</sequence>
<name>A0A2P2QQ37_RHIMU</name>
<proteinExistence type="predicted"/>
<evidence type="ECO:0000313" key="1">
    <source>
        <dbReference type="EMBL" id="MBX69093.1"/>
    </source>
</evidence>
<protein>
    <submittedName>
        <fullName evidence="1">Uncharacterized protein</fullName>
    </submittedName>
</protein>